<comment type="caution">
    <text evidence="1">The sequence shown here is derived from an EMBL/GenBank/DDBJ whole genome shotgun (WGS) entry which is preliminary data.</text>
</comment>
<dbReference type="EMBL" id="JPQU01000109">
    <property type="protein sequence ID" value="KFE50096.1"/>
    <property type="molecule type" value="Genomic_DNA"/>
</dbReference>
<name>A0A085V3T3_PSESX</name>
<dbReference type="AlphaFoldDB" id="A0A085V3T3"/>
<dbReference type="Proteomes" id="UP000028631">
    <property type="component" value="Unassembled WGS sequence"/>
</dbReference>
<evidence type="ECO:0000313" key="2">
    <source>
        <dbReference type="Proteomes" id="UP000028631"/>
    </source>
</evidence>
<dbReference type="RefSeq" id="WP_032631930.1">
    <property type="nucleotide sequence ID" value="NZ_JPQU01000109.1"/>
</dbReference>
<reference evidence="1 2" key="1">
    <citation type="submission" date="2014-07" db="EMBL/GenBank/DDBJ databases">
        <title>Draft Genome Sequences of Environmental Pseudomonas syringae strains.</title>
        <authorList>
            <person name="Baltrus D.A."/>
            <person name="Berge O."/>
            <person name="Morris C."/>
        </authorList>
    </citation>
    <scope>NUCLEOTIDE SEQUENCE [LARGE SCALE GENOMIC DNA]</scope>
    <source>
        <strain evidence="1 2">GAW0119</strain>
    </source>
</reference>
<accession>A0A085V3T3</accession>
<evidence type="ECO:0000313" key="1">
    <source>
        <dbReference type="EMBL" id="KFE50096.1"/>
    </source>
</evidence>
<dbReference type="OrthoDB" id="7029813at2"/>
<dbReference type="PATRIC" id="fig|317.175.peg.5370"/>
<sequence>MPQISVTTTITTLFDVPEGVSIERIRQLGLPVISENEESTEEVFRLQQRAISESFYGAEEPRAASVEHAISELSA</sequence>
<protein>
    <submittedName>
        <fullName evidence="1">Uncharacterized protein</fullName>
    </submittedName>
</protein>
<organism evidence="1 2">
    <name type="scientific">Pseudomonas syringae</name>
    <dbReference type="NCBI Taxonomy" id="317"/>
    <lineage>
        <taxon>Bacteria</taxon>
        <taxon>Pseudomonadati</taxon>
        <taxon>Pseudomonadota</taxon>
        <taxon>Gammaproteobacteria</taxon>
        <taxon>Pseudomonadales</taxon>
        <taxon>Pseudomonadaceae</taxon>
        <taxon>Pseudomonas</taxon>
    </lineage>
</organism>
<keyword evidence="2" id="KW-1185">Reference proteome</keyword>
<gene>
    <name evidence="1" type="ORF">IV01_25760</name>
</gene>
<proteinExistence type="predicted"/>